<feature type="coiled-coil region" evidence="1">
    <location>
        <begin position="15"/>
        <end position="67"/>
    </location>
</feature>
<accession>A0A1G7XQ56</accession>
<evidence type="ECO:0000313" key="4">
    <source>
        <dbReference type="Proteomes" id="UP000198614"/>
    </source>
</evidence>
<evidence type="ECO:0000256" key="2">
    <source>
        <dbReference type="SAM" id="Phobius"/>
    </source>
</evidence>
<gene>
    <name evidence="3" type="ORF">SAMN05216260_13331</name>
</gene>
<feature type="transmembrane region" description="Helical" evidence="2">
    <location>
        <begin position="71"/>
        <end position="92"/>
    </location>
</feature>
<organism evidence="3 4">
    <name type="scientific">Streptomyces griseoaurantiacus</name>
    <dbReference type="NCBI Taxonomy" id="68213"/>
    <lineage>
        <taxon>Bacteria</taxon>
        <taxon>Bacillati</taxon>
        <taxon>Actinomycetota</taxon>
        <taxon>Actinomycetes</taxon>
        <taxon>Kitasatosporales</taxon>
        <taxon>Streptomycetaceae</taxon>
        <taxon>Streptomyces</taxon>
        <taxon>Streptomyces aurantiacus group</taxon>
    </lineage>
</organism>
<dbReference type="InterPro" id="IPR022062">
    <property type="entry name" value="DUF3618"/>
</dbReference>
<dbReference type="EMBL" id="FNAX01000033">
    <property type="protein sequence ID" value="SDG86298.1"/>
    <property type="molecule type" value="Genomic_DNA"/>
</dbReference>
<dbReference type="OrthoDB" id="4568798at2"/>
<dbReference type="Pfam" id="PF12277">
    <property type="entry name" value="DUF3618"/>
    <property type="match status" value="1"/>
</dbReference>
<protein>
    <recommendedName>
        <fullName evidence="5">DUF3618 domain-containing protein</fullName>
    </recommendedName>
</protein>
<evidence type="ECO:0008006" key="5">
    <source>
        <dbReference type="Google" id="ProtNLM"/>
    </source>
</evidence>
<dbReference type="AlphaFoldDB" id="A0A1G7XQ56"/>
<reference evidence="3 4" key="1">
    <citation type="submission" date="2016-10" db="EMBL/GenBank/DDBJ databases">
        <authorList>
            <person name="de Groot N.N."/>
        </authorList>
    </citation>
    <scope>NUCLEOTIDE SEQUENCE [LARGE SCALE GENOMIC DNA]</scope>
    <source>
        <strain evidence="3 4">CGMCC 4.1859</strain>
    </source>
</reference>
<dbReference type="Proteomes" id="UP000198614">
    <property type="component" value="Unassembled WGS sequence"/>
</dbReference>
<sequence length="98" mass="10614">MAERSPSGGTAPATKEELREQIAHTREELGRTVEELAAKTDVKARAREKAEDVRERAGERVSRLSADVRGLPLRVMAAAGSAVALGVGLLIARKVRRR</sequence>
<evidence type="ECO:0000313" key="3">
    <source>
        <dbReference type="EMBL" id="SDG86298.1"/>
    </source>
</evidence>
<keyword evidence="1" id="KW-0175">Coiled coil</keyword>
<keyword evidence="2" id="KW-0472">Membrane</keyword>
<evidence type="ECO:0000256" key="1">
    <source>
        <dbReference type="SAM" id="Coils"/>
    </source>
</evidence>
<name>A0A1G7XQ56_9ACTN</name>
<keyword evidence="2" id="KW-0812">Transmembrane</keyword>
<keyword evidence="2" id="KW-1133">Transmembrane helix</keyword>
<proteinExistence type="predicted"/>